<dbReference type="GO" id="GO:0032259">
    <property type="term" value="P:methylation"/>
    <property type="evidence" value="ECO:0007669"/>
    <property type="project" value="InterPro"/>
</dbReference>
<dbReference type="AlphaFoldDB" id="A0A6J6GPT2"/>
<dbReference type="InterPro" id="IPR047048">
    <property type="entry name" value="TlyA"/>
</dbReference>
<dbReference type="SMART" id="SM00363">
    <property type="entry name" value="S4"/>
    <property type="match status" value="1"/>
</dbReference>
<dbReference type="PANTHER" id="PTHR32319:SF0">
    <property type="entry name" value="BACTERIAL HEMOLYSIN-LIKE PROTEIN"/>
    <property type="match status" value="1"/>
</dbReference>
<reference evidence="4" key="1">
    <citation type="submission" date="2020-05" db="EMBL/GenBank/DDBJ databases">
        <authorList>
            <person name="Chiriac C."/>
            <person name="Salcher M."/>
            <person name="Ghai R."/>
            <person name="Kavagutti S V."/>
        </authorList>
    </citation>
    <scope>NUCLEOTIDE SEQUENCE</scope>
</reference>
<evidence type="ECO:0000256" key="1">
    <source>
        <dbReference type="ARBA" id="ARBA00022884"/>
    </source>
</evidence>
<keyword evidence="1" id="KW-0694">RNA-binding</keyword>
<gene>
    <name evidence="4" type="ORF">UFOPK1827_00779</name>
</gene>
<dbReference type="GO" id="GO:0003723">
    <property type="term" value="F:RNA binding"/>
    <property type="evidence" value="ECO:0007669"/>
    <property type="project" value="UniProtKB-KW"/>
</dbReference>
<evidence type="ECO:0000256" key="2">
    <source>
        <dbReference type="ARBA" id="ARBA00029460"/>
    </source>
</evidence>
<dbReference type="Pfam" id="PF01479">
    <property type="entry name" value="S4"/>
    <property type="match status" value="1"/>
</dbReference>
<dbReference type="GO" id="GO:0008168">
    <property type="term" value="F:methyltransferase activity"/>
    <property type="evidence" value="ECO:0007669"/>
    <property type="project" value="InterPro"/>
</dbReference>
<dbReference type="InterPro" id="IPR029063">
    <property type="entry name" value="SAM-dependent_MTases_sf"/>
</dbReference>
<dbReference type="Gene3D" id="3.40.50.150">
    <property type="entry name" value="Vaccinia Virus protein VP39"/>
    <property type="match status" value="1"/>
</dbReference>
<dbReference type="InterPro" id="IPR002877">
    <property type="entry name" value="RNA_MeTrfase_FtsJ_dom"/>
</dbReference>
<dbReference type="SUPFAM" id="SSF55174">
    <property type="entry name" value="Alpha-L RNA-binding motif"/>
    <property type="match status" value="1"/>
</dbReference>
<dbReference type="Gene3D" id="3.10.290.10">
    <property type="entry name" value="RNA-binding S4 domain"/>
    <property type="match status" value="1"/>
</dbReference>
<evidence type="ECO:0000259" key="3">
    <source>
        <dbReference type="SMART" id="SM00363"/>
    </source>
</evidence>
<protein>
    <submittedName>
        <fullName evidence="4">Unannotated protein</fullName>
    </submittedName>
</protein>
<name>A0A6J6GPT2_9ZZZZ</name>
<comment type="similarity">
    <text evidence="2">Belongs to the TlyA family.</text>
</comment>
<dbReference type="CDD" id="cd00165">
    <property type="entry name" value="S4"/>
    <property type="match status" value="1"/>
</dbReference>
<feature type="domain" description="RNA-binding S4" evidence="3">
    <location>
        <begin position="5"/>
        <end position="70"/>
    </location>
</feature>
<dbReference type="PIRSF" id="PIRSF005578">
    <property type="entry name" value="TlyA"/>
    <property type="match status" value="1"/>
</dbReference>
<dbReference type="PANTHER" id="PTHR32319">
    <property type="entry name" value="BACTERIAL HEMOLYSIN-LIKE PROTEIN"/>
    <property type="match status" value="1"/>
</dbReference>
<organism evidence="4">
    <name type="scientific">freshwater metagenome</name>
    <dbReference type="NCBI Taxonomy" id="449393"/>
    <lineage>
        <taxon>unclassified sequences</taxon>
        <taxon>metagenomes</taxon>
        <taxon>ecological metagenomes</taxon>
    </lineage>
</organism>
<evidence type="ECO:0000313" key="4">
    <source>
        <dbReference type="EMBL" id="CAB4603301.1"/>
    </source>
</evidence>
<dbReference type="SUPFAM" id="SSF53335">
    <property type="entry name" value="S-adenosyl-L-methionine-dependent methyltransferases"/>
    <property type="match status" value="1"/>
</dbReference>
<dbReference type="PROSITE" id="PS50889">
    <property type="entry name" value="S4"/>
    <property type="match status" value="1"/>
</dbReference>
<dbReference type="Pfam" id="PF01728">
    <property type="entry name" value="FtsJ"/>
    <property type="match status" value="1"/>
</dbReference>
<dbReference type="EMBL" id="CAEZUO010000028">
    <property type="protein sequence ID" value="CAB4603301.1"/>
    <property type="molecule type" value="Genomic_DNA"/>
</dbReference>
<dbReference type="InterPro" id="IPR002942">
    <property type="entry name" value="S4_RNA-bd"/>
</dbReference>
<sequence length="286" mass="29989">MSARRRLDTELVRRGLSPSRERAQADIAAGRVTVGGAPATKASRMVDASEAVLVHGPPPKFVSRAGAKIEGAIEHFELQDLIKGARVLDAGASTGGFTDCVLQYGASEVVAVDVGHNQLHEKLVGDPRVHSMERTNLRTVDPAVLGPQVDLVVGDLSFISLALVLDTLSAAAVPGAVYVLLVKPQFEAGRTEVSKGKGIIDNPVIWRRVLAEVSAALLERNAAIMGVMVSPITGSDGNVEFILLGRFAGSVDPIGRHSPLDVTSLDGAFDLVTGCLDTSVQSEGES</sequence>
<dbReference type="InterPro" id="IPR004538">
    <property type="entry name" value="Hemolysin_A/TlyA"/>
</dbReference>
<dbReference type="NCBIfam" id="TIGR00478">
    <property type="entry name" value="tly"/>
    <property type="match status" value="1"/>
</dbReference>
<dbReference type="CDD" id="cd02440">
    <property type="entry name" value="AdoMet_MTases"/>
    <property type="match status" value="1"/>
</dbReference>
<proteinExistence type="inferred from homology"/>
<accession>A0A6J6GPT2</accession>
<dbReference type="InterPro" id="IPR036986">
    <property type="entry name" value="S4_RNA-bd_sf"/>
</dbReference>